<dbReference type="GO" id="GO:0046872">
    <property type="term" value="F:metal ion binding"/>
    <property type="evidence" value="ECO:0007669"/>
    <property type="project" value="UniProtKB-KW"/>
</dbReference>
<comment type="subcellular location">
    <subcellularLocation>
        <location evidence="3">Cytoplasm</location>
    </subcellularLocation>
    <subcellularLocation>
        <location evidence="2">Nucleus</location>
    </subcellularLocation>
</comment>
<evidence type="ECO:0000256" key="2">
    <source>
        <dbReference type="ARBA" id="ARBA00004123"/>
    </source>
</evidence>
<evidence type="ECO:0000256" key="11">
    <source>
        <dbReference type="ARBA" id="ARBA00030126"/>
    </source>
</evidence>
<dbReference type="PANTHER" id="PTHR22930">
    <property type="match status" value="1"/>
</dbReference>
<evidence type="ECO:0000256" key="12">
    <source>
        <dbReference type="ARBA" id="ARBA00045850"/>
    </source>
</evidence>
<feature type="region of interest" description="Disordered" evidence="13">
    <location>
        <begin position="343"/>
        <end position="369"/>
    </location>
</feature>
<dbReference type="PRINTS" id="PR02086">
    <property type="entry name" value="PUTNUCHARBI1"/>
</dbReference>
<proteinExistence type="inferred from homology"/>
<evidence type="ECO:0000313" key="16">
    <source>
        <dbReference type="Proteomes" id="UP000735302"/>
    </source>
</evidence>
<evidence type="ECO:0000313" key="15">
    <source>
        <dbReference type="EMBL" id="GFO47178.1"/>
    </source>
</evidence>
<dbReference type="InterPro" id="IPR027806">
    <property type="entry name" value="HARBI1_dom"/>
</dbReference>
<comment type="caution">
    <text evidence="15">The sequence shown here is derived from an EMBL/GenBank/DDBJ whole genome shotgun (WGS) entry which is preliminary data.</text>
</comment>
<dbReference type="AlphaFoldDB" id="A0AAV4DS99"/>
<evidence type="ECO:0000256" key="10">
    <source>
        <dbReference type="ARBA" id="ARBA00023242"/>
    </source>
</evidence>
<evidence type="ECO:0000259" key="14">
    <source>
        <dbReference type="Pfam" id="PF13359"/>
    </source>
</evidence>
<dbReference type="GO" id="GO:0016787">
    <property type="term" value="F:hydrolase activity"/>
    <property type="evidence" value="ECO:0007669"/>
    <property type="project" value="UniProtKB-KW"/>
</dbReference>
<organism evidence="15 16">
    <name type="scientific">Plakobranchus ocellatus</name>
    <dbReference type="NCBI Taxonomy" id="259542"/>
    <lineage>
        <taxon>Eukaryota</taxon>
        <taxon>Metazoa</taxon>
        <taxon>Spiralia</taxon>
        <taxon>Lophotrochozoa</taxon>
        <taxon>Mollusca</taxon>
        <taxon>Gastropoda</taxon>
        <taxon>Heterobranchia</taxon>
        <taxon>Euthyneura</taxon>
        <taxon>Panpulmonata</taxon>
        <taxon>Sacoglossa</taxon>
        <taxon>Placobranchoidea</taxon>
        <taxon>Plakobranchidae</taxon>
        <taxon>Plakobranchus</taxon>
    </lineage>
</organism>
<comment type="similarity">
    <text evidence="4">Belongs to the HARBI1 family.</text>
</comment>
<keyword evidence="6" id="KW-0963">Cytoplasm</keyword>
<dbReference type="Proteomes" id="UP000735302">
    <property type="component" value="Unassembled WGS sequence"/>
</dbReference>
<sequence length="385" mass="43525">MPGSVHDARILRESNIFTDFEGPARPLDGIILGDSRYMIRQWLLTPYVNPHTEAQERFNLAHASTRSTIERCIVCTMLHIAIRRCVQVANIEGDNEVPLPPPDQANENLTERARTAAGKRVRDGIVEQYFSRTLRRVTNALYQQVGNFIRMPTQVMANIQKTKFFAVAGILNIFAYVDGTHVRIQAPSPAAQAVHFINRKNYHSLNVQTMCDADYRIIHQVSNMPGSVNDARILREFNIFTDFEGPARPLDGIILGDSGYMIRQWLLMPYVNPHTEAQERFNLVHASTRSTIERCIGILKRRFHCLHAEMRLSPRCVGRIISVCTVLNNIAIQRSVQVANIEGDNEVPLPPPDQANENPTERARTPAGKQMQFDPSIIIIKCPAL</sequence>
<evidence type="ECO:0000256" key="6">
    <source>
        <dbReference type="ARBA" id="ARBA00022490"/>
    </source>
</evidence>
<dbReference type="InterPro" id="IPR045249">
    <property type="entry name" value="HARBI1-like"/>
</dbReference>
<gene>
    <name evidence="15" type="ORF">PoB_007368300</name>
</gene>
<comment type="function">
    <text evidence="12">Transposase-derived protein that may have nuclease activity. Does not have transposase activity.</text>
</comment>
<dbReference type="InterPro" id="IPR026103">
    <property type="entry name" value="HARBI1_animal"/>
</dbReference>
<feature type="domain" description="DDE Tnp4" evidence="14">
    <location>
        <begin position="1"/>
        <end position="76"/>
    </location>
</feature>
<evidence type="ECO:0000256" key="1">
    <source>
        <dbReference type="ARBA" id="ARBA00001968"/>
    </source>
</evidence>
<keyword evidence="16" id="KW-1185">Reference proteome</keyword>
<evidence type="ECO:0000256" key="8">
    <source>
        <dbReference type="ARBA" id="ARBA00022723"/>
    </source>
</evidence>
<comment type="cofactor">
    <cofactor evidence="1">
        <name>a divalent metal cation</name>
        <dbReference type="ChEBI" id="CHEBI:60240"/>
    </cofactor>
</comment>
<dbReference type="GO" id="GO:0005737">
    <property type="term" value="C:cytoplasm"/>
    <property type="evidence" value="ECO:0007669"/>
    <property type="project" value="UniProtKB-SubCell"/>
</dbReference>
<evidence type="ECO:0000256" key="5">
    <source>
        <dbReference type="ARBA" id="ARBA00015519"/>
    </source>
</evidence>
<protein>
    <recommendedName>
        <fullName evidence="5">Putative nuclease HARBI1</fullName>
    </recommendedName>
    <alternativeName>
        <fullName evidence="11">Harbinger transposase-derived nuclease</fullName>
    </alternativeName>
</protein>
<dbReference type="GO" id="GO:0004518">
    <property type="term" value="F:nuclease activity"/>
    <property type="evidence" value="ECO:0007669"/>
    <property type="project" value="UniProtKB-KW"/>
</dbReference>
<accession>A0AAV4DS99</accession>
<evidence type="ECO:0000256" key="7">
    <source>
        <dbReference type="ARBA" id="ARBA00022722"/>
    </source>
</evidence>
<keyword evidence="7" id="KW-0540">Nuclease</keyword>
<keyword evidence="10" id="KW-0539">Nucleus</keyword>
<dbReference type="EMBL" id="BLXT01008266">
    <property type="protein sequence ID" value="GFO47178.1"/>
    <property type="molecule type" value="Genomic_DNA"/>
</dbReference>
<dbReference type="PANTHER" id="PTHR22930:SF289">
    <property type="entry name" value="DDE TNP4 DOMAIN-CONTAINING PROTEIN-RELATED"/>
    <property type="match status" value="1"/>
</dbReference>
<evidence type="ECO:0000256" key="3">
    <source>
        <dbReference type="ARBA" id="ARBA00004496"/>
    </source>
</evidence>
<dbReference type="GO" id="GO:0005634">
    <property type="term" value="C:nucleus"/>
    <property type="evidence" value="ECO:0007669"/>
    <property type="project" value="UniProtKB-SubCell"/>
</dbReference>
<evidence type="ECO:0000256" key="9">
    <source>
        <dbReference type="ARBA" id="ARBA00022801"/>
    </source>
</evidence>
<keyword evidence="9" id="KW-0378">Hydrolase</keyword>
<keyword evidence="8" id="KW-0479">Metal-binding</keyword>
<reference evidence="15 16" key="1">
    <citation type="journal article" date="2021" name="Elife">
        <title>Chloroplast acquisition without the gene transfer in kleptoplastic sea slugs, Plakobranchus ocellatus.</title>
        <authorList>
            <person name="Maeda T."/>
            <person name="Takahashi S."/>
            <person name="Yoshida T."/>
            <person name="Shimamura S."/>
            <person name="Takaki Y."/>
            <person name="Nagai Y."/>
            <person name="Toyoda A."/>
            <person name="Suzuki Y."/>
            <person name="Arimoto A."/>
            <person name="Ishii H."/>
            <person name="Satoh N."/>
            <person name="Nishiyama T."/>
            <person name="Hasebe M."/>
            <person name="Maruyama T."/>
            <person name="Minagawa J."/>
            <person name="Obokata J."/>
            <person name="Shigenobu S."/>
        </authorList>
    </citation>
    <scope>NUCLEOTIDE SEQUENCE [LARGE SCALE GENOMIC DNA]</scope>
</reference>
<name>A0AAV4DS99_9GAST</name>
<evidence type="ECO:0000256" key="13">
    <source>
        <dbReference type="SAM" id="MobiDB-lite"/>
    </source>
</evidence>
<evidence type="ECO:0000256" key="4">
    <source>
        <dbReference type="ARBA" id="ARBA00006958"/>
    </source>
</evidence>
<feature type="domain" description="DDE Tnp4" evidence="14">
    <location>
        <begin position="177"/>
        <end position="329"/>
    </location>
</feature>
<dbReference type="Pfam" id="PF13359">
    <property type="entry name" value="DDE_Tnp_4"/>
    <property type="match status" value="2"/>
</dbReference>